<reference evidence="1 2" key="1">
    <citation type="submission" date="2013-01" db="EMBL/GenBank/DDBJ databases">
        <authorList>
            <person name="Harkins D.M."/>
            <person name="Durkin A.S."/>
            <person name="Brinkac L.M."/>
            <person name="Haft D.H."/>
            <person name="Selengut J.D."/>
            <person name="Sanka R."/>
            <person name="DePew J."/>
            <person name="Purushe J."/>
            <person name="Picardeau M."/>
            <person name="Werts C."/>
            <person name="Goarant C."/>
            <person name="Vinetz J.M."/>
            <person name="Sutton G.G."/>
            <person name="Nierman W.C."/>
            <person name="Fouts D.E."/>
        </authorList>
    </citation>
    <scope>NUCLEOTIDE SEQUENCE [LARGE SCALE GENOMIC DNA]</scope>
    <source>
        <strain evidence="1 2">200701203</strain>
    </source>
</reference>
<organism evidence="1 2">
    <name type="scientific">Leptospira borgpetersenii str. 200701203</name>
    <dbReference type="NCBI Taxonomy" id="1193007"/>
    <lineage>
        <taxon>Bacteria</taxon>
        <taxon>Pseudomonadati</taxon>
        <taxon>Spirochaetota</taxon>
        <taxon>Spirochaetia</taxon>
        <taxon>Leptospirales</taxon>
        <taxon>Leptospiraceae</taxon>
        <taxon>Leptospira</taxon>
    </lineage>
</organism>
<evidence type="ECO:0000313" key="1">
    <source>
        <dbReference type="EMBL" id="EMF97728.1"/>
    </source>
</evidence>
<evidence type="ECO:0000313" key="2">
    <source>
        <dbReference type="Proteomes" id="UP000011783"/>
    </source>
</evidence>
<accession>M3GSC5</accession>
<dbReference type="AlphaFoldDB" id="M3GSC5"/>
<protein>
    <submittedName>
        <fullName evidence="1">Uncharacterized protein</fullName>
    </submittedName>
</protein>
<sequence>MKVIVVEILKKLEHHAVIRVISILVSTRSNLCLQRLDSPKLLYQTYVNTGFLEFLFNNYKLKCNDL</sequence>
<dbReference type="BioCyc" id="LBOR1193007:G11KN-1486-MONOMER"/>
<dbReference type="EMBL" id="AKWO02000109">
    <property type="protein sequence ID" value="EMF97728.1"/>
    <property type="molecule type" value="Genomic_DNA"/>
</dbReference>
<name>M3GSC5_LEPBO</name>
<gene>
    <name evidence="1" type="ORF">LEP1GSC123_1233</name>
</gene>
<dbReference type="Proteomes" id="UP000011783">
    <property type="component" value="Unassembled WGS sequence"/>
</dbReference>
<proteinExistence type="predicted"/>
<comment type="caution">
    <text evidence="1">The sequence shown here is derived from an EMBL/GenBank/DDBJ whole genome shotgun (WGS) entry which is preliminary data.</text>
</comment>